<dbReference type="InterPro" id="IPR005475">
    <property type="entry name" value="Transketolase-like_Pyr-bd"/>
</dbReference>
<protein>
    <recommendedName>
        <fullName evidence="2">Transketolase-like pyrimidine-binding domain-containing protein</fullName>
    </recommendedName>
</protein>
<dbReference type="InterPro" id="IPR029061">
    <property type="entry name" value="THDP-binding"/>
</dbReference>
<keyword evidence="1" id="KW-0786">Thiamine pyrophosphate</keyword>
<gene>
    <name evidence="3" type="ORF">METZ01_LOCUS249398</name>
</gene>
<dbReference type="Pfam" id="PF02779">
    <property type="entry name" value="Transket_pyr"/>
    <property type="match status" value="1"/>
</dbReference>
<dbReference type="SMART" id="SM00861">
    <property type="entry name" value="Transket_pyr"/>
    <property type="match status" value="1"/>
</dbReference>
<evidence type="ECO:0000313" key="3">
    <source>
        <dbReference type="EMBL" id="SVB96544.1"/>
    </source>
</evidence>
<evidence type="ECO:0000256" key="1">
    <source>
        <dbReference type="ARBA" id="ARBA00023052"/>
    </source>
</evidence>
<dbReference type="PANTHER" id="PTHR43257">
    <property type="entry name" value="PYRUVATE DEHYDROGENASE E1 COMPONENT BETA SUBUNIT"/>
    <property type="match status" value="1"/>
</dbReference>
<evidence type="ECO:0000259" key="2">
    <source>
        <dbReference type="SMART" id="SM00861"/>
    </source>
</evidence>
<organism evidence="3">
    <name type="scientific">marine metagenome</name>
    <dbReference type="NCBI Taxonomy" id="408172"/>
    <lineage>
        <taxon>unclassified sequences</taxon>
        <taxon>metagenomes</taxon>
        <taxon>ecological metagenomes</taxon>
    </lineage>
</organism>
<feature type="non-terminal residue" evidence="3">
    <location>
        <position position="136"/>
    </location>
</feature>
<sequence length="136" mass="14240">MAQIMREDESVFVAGEDVGAHGGVFGYFRGLQPEFGEDRVVDTPIAEQAIIGLGIGSAVQGLRPVVDLMFMDFICVAMDQIVNQAAKLKYMFGGGAKLPLTITTAGGAGLSAAAQHSQSLEAMLCHVPGLKVVMPS</sequence>
<dbReference type="AlphaFoldDB" id="A0A382I9X7"/>
<dbReference type="SUPFAM" id="SSF52518">
    <property type="entry name" value="Thiamin diphosphate-binding fold (THDP-binding)"/>
    <property type="match status" value="1"/>
</dbReference>
<proteinExistence type="predicted"/>
<name>A0A382I9X7_9ZZZZ</name>
<dbReference type="Gene3D" id="3.40.50.970">
    <property type="match status" value="1"/>
</dbReference>
<dbReference type="PANTHER" id="PTHR43257:SF2">
    <property type="entry name" value="PYRUVATE DEHYDROGENASE E1 COMPONENT SUBUNIT BETA"/>
    <property type="match status" value="1"/>
</dbReference>
<dbReference type="EMBL" id="UINC01066147">
    <property type="protein sequence ID" value="SVB96544.1"/>
    <property type="molecule type" value="Genomic_DNA"/>
</dbReference>
<feature type="domain" description="Transketolase-like pyrimidine-binding" evidence="2">
    <location>
        <begin position="1"/>
        <end position="136"/>
    </location>
</feature>
<accession>A0A382I9X7</accession>
<reference evidence="3" key="1">
    <citation type="submission" date="2018-05" db="EMBL/GenBank/DDBJ databases">
        <authorList>
            <person name="Lanie J.A."/>
            <person name="Ng W.-L."/>
            <person name="Kazmierczak K.M."/>
            <person name="Andrzejewski T.M."/>
            <person name="Davidsen T.M."/>
            <person name="Wayne K.J."/>
            <person name="Tettelin H."/>
            <person name="Glass J.I."/>
            <person name="Rusch D."/>
            <person name="Podicherti R."/>
            <person name="Tsui H.-C.T."/>
            <person name="Winkler M.E."/>
        </authorList>
    </citation>
    <scope>NUCLEOTIDE SEQUENCE</scope>
</reference>